<gene>
    <name evidence="2" type="ORF">ACG04Q_00940</name>
</gene>
<reference evidence="2 3" key="1">
    <citation type="submission" date="2024-08" db="EMBL/GenBank/DDBJ databases">
        <authorList>
            <person name="Lu H."/>
        </authorList>
    </citation>
    <scope>NUCLEOTIDE SEQUENCE [LARGE SCALE GENOMIC DNA]</scope>
    <source>
        <strain evidence="2 3">DXS20W</strain>
    </source>
</reference>
<dbReference type="EMBL" id="JBIGHX010000001">
    <property type="protein sequence ID" value="MFG6460114.1"/>
    <property type="molecule type" value="Genomic_DNA"/>
</dbReference>
<organism evidence="2 3">
    <name type="scientific">Pelomonas lactea</name>
    <dbReference type="NCBI Taxonomy" id="3299030"/>
    <lineage>
        <taxon>Bacteria</taxon>
        <taxon>Pseudomonadati</taxon>
        <taxon>Pseudomonadota</taxon>
        <taxon>Betaproteobacteria</taxon>
        <taxon>Burkholderiales</taxon>
        <taxon>Sphaerotilaceae</taxon>
        <taxon>Roseateles</taxon>
    </lineage>
</organism>
<dbReference type="InterPro" id="IPR014914">
    <property type="entry name" value="RES_dom"/>
</dbReference>
<evidence type="ECO:0000313" key="2">
    <source>
        <dbReference type="EMBL" id="MFG6460114.1"/>
    </source>
</evidence>
<evidence type="ECO:0000313" key="3">
    <source>
        <dbReference type="Proteomes" id="UP001606302"/>
    </source>
</evidence>
<accession>A0ABW7GDU0</accession>
<keyword evidence="3" id="KW-1185">Reference proteome</keyword>
<feature type="domain" description="RES" evidence="1">
    <location>
        <begin position="225"/>
        <end position="384"/>
    </location>
</feature>
<protein>
    <submittedName>
        <fullName evidence="2">RES family NAD+ phosphorylase</fullName>
    </submittedName>
</protein>
<evidence type="ECO:0000259" key="1">
    <source>
        <dbReference type="SMART" id="SM00953"/>
    </source>
</evidence>
<dbReference type="Proteomes" id="UP001606302">
    <property type="component" value="Unassembled WGS sequence"/>
</dbReference>
<sequence>MSLDDDDTDRCLCHACVRETYLAREIQCTGDRMRCSFCDEIRPALTLEQLADRIEKAFDDHYVRTSPNPDSMQQRMLADRESDYEWDRDGQPAGDAIQEAAGIDEEPALEILGILTERHVDFEAATMGEECEFDSEAHYEFKDSDASAWRAAWQQFEHSLKTEARFFSRSAGDHLASVFNRIHELSSHGGGSLVVEAGPGQRIHRLSRARVFYVDEEIEQAIAHPDAQLGSPPARVAKAGRMNAQGISVFYGATSSAVALAEVRPPVGSRVVVAEFSIIRPVRLLDLTALTSAQDLGSIFDPTFKSRLERVAFLRTLGRRMARAVMPGDEAIDYLPTQAVADFLATMNEPPLDGIVFPSVQAGDAEGLNVVLFHHASSVEPIQLPPGTRLEASTHMETEDGPEPHYTVAEVLPAALVPPSPPAGQLELVDFLFDPLNAAEPIPPRLLQSRAPALRVDPQSVTVHEVQSVAINAPAEHVHRFRSHRHWSPDDGSF</sequence>
<dbReference type="Pfam" id="PF08808">
    <property type="entry name" value="RES"/>
    <property type="match status" value="1"/>
</dbReference>
<dbReference type="SMART" id="SM00953">
    <property type="entry name" value="RES"/>
    <property type="match status" value="1"/>
</dbReference>
<name>A0ABW7GDU0_9BURK</name>
<dbReference type="RefSeq" id="WP_394508914.1">
    <property type="nucleotide sequence ID" value="NZ_JBIGHX010000001.1"/>
</dbReference>
<comment type="caution">
    <text evidence="2">The sequence shown here is derived from an EMBL/GenBank/DDBJ whole genome shotgun (WGS) entry which is preliminary data.</text>
</comment>
<proteinExistence type="predicted"/>